<accession>A0AA97AII4</accession>
<sequence length="402" mass="43758">MAKSVVAAVLAYWQSGLYPKHRLLLPLLVLPLLALSSCSLPQVKAEDRLFLPLTLEFLGRYQLPSQTFEDTQIGGLSGLTYDRQTNRIYAISDDRSKFAPARFYTLKLDLAPDPASGIGNITVERVTMLKNENGEPFAVGSLDPEGIALSPRRSLFIASEGDPDQSIAPFIDEFELATGDWRGRLPIPNRYLPQTDAGTALGVQTNQGFEALTLNAGSYGNTQVEPFRLFAATEAALHQDLSPNLPTAPQPTYLRFLHYLIDADRSLLLAEHVYPIDPLPATDENLGLSELLVLDQGGHFLSLERAFGLTGFSGKIFQLATGGATDISSIPGLAGDITGLTPIYKRLVLDLSDLGIPLDNFEGMTLGPQLPDGSASLILVSDDNFNPLQTTEFLLFRLRQGK</sequence>
<reference evidence="2" key="1">
    <citation type="submission" date="2020-05" db="EMBL/GenBank/DDBJ databases">
        <authorList>
            <person name="Zhu T."/>
            <person name="Keshari N."/>
            <person name="Lu X."/>
        </authorList>
    </citation>
    <scope>NUCLEOTIDE SEQUENCE</scope>
    <source>
        <strain evidence="2">NK1-12</strain>
    </source>
</reference>
<dbReference type="PANTHER" id="PTHR37957">
    <property type="entry name" value="BLR7070 PROTEIN"/>
    <property type="match status" value="1"/>
</dbReference>
<protein>
    <submittedName>
        <fullName evidence="2">Esterase-like activity of phytase family protein</fullName>
    </submittedName>
</protein>
<evidence type="ECO:0000259" key="1">
    <source>
        <dbReference type="Pfam" id="PF13449"/>
    </source>
</evidence>
<evidence type="ECO:0000313" key="2">
    <source>
        <dbReference type="EMBL" id="WNZ26700.1"/>
    </source>
</evidence>
<organism evidence="2">
    <name type="scientific">Leptolyngbya sp. NK1-12</name>
    <dbReference type="NCBI Taxonomy" id="2547451"/>
    <lineage>
        <taxon>Bacteria</taxon>
        <taxon>Bacillati</taxon>
        <taxon>Cyanobacteriota</taxon>
        <taxon>Cyanophyceae</taxon>
        <taxon>Leptolyngbyales</taxon>
        <taxon>Leptolyngbyaceae</taxon>
        <taxon>Leptolyngbya group</taxon>
        <taxon>Leptolyngbya</taxon>
    </lineage>
</organism>
<dbReference type="PANTHER" id="PTHR37957:SF1">
    <property type="entry name" value="PHYTASE-LIKE DOMAIN-CONTAINING PROTEIN"/>
    <property type="match status" value="1"/>
</dbReference>
<gene>
    <name evidence="2" type="ORF">HJG54_19825</name>
</gene>
<proteinExistence type="predicted"/>
<dbReference type="EMBL" id="CP053586">
    <property type="protein sequence ID" value="WNZ26700.1"/>
    <property type="molecule type" value="Genomic_DNA"/>
</dbReference>
<dbReference type="AlphaFoldDB" id="A0AA97AII4"/>
<feature type="domain" description="Phytase-like" evidence="1">
    <location>
        <begin position="71"/>
        <end position="385"/>
    </location>
</feature>
<dbReference type="InterPro" id="IPR027372">
    <property type="entry name" value="Phytase-like_dom"/>
</dbReference>
<name>A0AA97AII4_9CYAN</name>
<dbReference type="Pfam" id="PF13449">
    <property type="entry name" value="Phytase-like"/>
    <property type="match status" value="1"/>
</dbReference>